<gene>
    <name evidence="2" type="ORF">J116_005220</name>
</gene>
<proteinExistence type="predicted"/>
<dbReference type="PANTHER" id="PTHR46825">
    <property type="entry name" value="D-ALANYL-D-ALANINE-CARBOXYPEPTIDASE/ENDOPEPTIDASE AMPH"/>
    <property type="match status" value="1"/>
</dbReference>
<dbReference type="AlphaFoldDB" id="A0A1D3DNR7"/>
<evidence type="ECO:0000313" key="2">
    <source>
        <dbReference type="EMBL" id="OEJ93962.1"/>
    </source>
</evidence>
<dbReference type="GO" id="GO:0016787">
    <property type="term" value="F:hydrolase activity"/>
    <property type="evidence" value="ECO:0007669"/>
    <property type="project" value="UniProtKB-KW"/>
</dbReference>
<dbReference type="InterPro" id="IPR050491">
    <property type="entry name" value="AmpC-like"/>
</dbReference>
<protein>
    <submittedName>
        <fullName evidence="2">Serine hydrolase</fullName>
    </submittedName>
</protein>
<dbReference type="Pfam" id="PF00144">
    <property type="entry name" value="Beta-lactamase"/>
    <property type="match status" value="1"/>
</dbReference>
<dbReference type="PANTHER" id="PTHR46825:SF7">
    <property type="entry name" value="D-ALANYL-D-ALANINE CARBOXYPEPTIDASE"/>
    <property type="match status" value="1"/>
</dbReference>
<dbReference type="eggNOG" id="COG1680">
    <property type="taxonomic scope" value="Bacteria"/>
</dbReference>
<reference evidence="2 3" key="1">
    <citation type="journal article" date="2013" name="Genome Announc.">
        <title>Genome Sequence of Streptomyces violaceusniger Strain SPC6, a Halotolerant Streptomycete That Exhibits Rapid Growth and Development.</title>
        <authorList>
            <person name="Chen X."/>
            <person name="Zhang B."/>
            <person name="Zhang W."/>
            <person name="Wu X."/>
            <person name="Zhang M."/>
            <person name="Chen T."/>
            <person name="Liu G."/>
            <person name="Dyson P."/>
        </authorList>
    </citation>
    <scope>NUCLEOTIDE SEQUENCE [LARGE SCALE GENOMIC DNA]</scope>
    <source>
        <strain evidence="2 3">SPC6</strain>
    </source>
</reference>
<dbReference type="Gene3D" id="3.40.710.10">
    <property type="entry name" value="DD-peptidase/beta-lactamase superfamily"/>
    <property type="match status" value="1"/>
</dbReference>
<dbReference type="OrthoDB" id="262125at2"/>
<keyword evidence="3" id="KW-1185">Reference proteome</keyword>
<comment type="caution">
    <text evidence="2">The sequence shown here is derived from an EMBL/GenBank/DDBJ whole genome shotgun (WGS) entry which is preliminary data.</text>
</comment>
<name>A0A1D3DNR7_9ACTN</name>
<dbReference type="InterPro" id="IPR001466">
    <property type="entry name" value="Beta-lactam-related"/>
</dbReference>
<feature type="domain" description="Beta-lactamase-related" evidence="1">
    <location>
        <begin position="9"/>
        <end position="332"/>
    </location>
</feature>
<dbReference type="RefSeq" id="WP_023586033.1">
    <property type="nucleotide sequence ID" value="NZ_ASHX02000001.1"/>
</dbReference>
<dbReference type="SUPFAM" id="SSF56601">
    <property type="entry name" value="beta-lactamase/transpeptidase-like"/>
    <property type="match status" value="1"/>
</dbReference>
<evidence type="ECO:0000259" key="1">
    <source>
        <dbReference type="Pfam" id="PF00144"/>
    </source>
</evidence>
<dbReference type="EMBL" id="ASHX02000001">
    <property type="protein sequence ID" value="OEJ93962.1"/>
    <property type="molecule type" value="Genomic_DNA"/>
</dbReference>
<dbReference type="Proteomes" id="UP000095329">
    <property type="component" value="Unassembled WGS sequence"/>
</dbReference>
<dbReference type="InterPro" id="IPR012338">
    <property type="entry name" value="Beta-lactam/transpept-like"/>
</dbReference>
<keyword evidence="2" id="KW-0378">Hydrolase</keyword>
<accession>A0A1D3DNR7</accession>
<organism evidence="2 3">
    <name type="scientific">Streptomyces thermolilacinus SPC6</name>
    <dbReference type="NCBI Taxonomy" id="1306406"/>
    <lineage>
        <taxon>Bacteria</taxon>
        <taxon>Bacillati</taxon>
        <taxon>Actinomycetota</taxon>
        <taxon>Actinomycetes</taxon>
        <taxon>Kitasatosporales</taxon>
        <taxon>Streptomycetaceae</taxon>
        <taxon>Streptomyces</taxon>
    </lineage>
</organism>
<evidence type="ECO:0000313" key="3">
    <source>
        <dbReference type="Proteomes" id="UP000095329"/>
    </source>
</evidence>
<sequence>MDTDVLSGIVHRLIREHRIPGAQLALYEDGALREVCAGVERIGSGAPVSPRSRFAYGSVSKVFTAALVMQLVEEGEAELDAPVMETLADLAGHTAVPAGHPMHQVTLRQLLSHTAGLVSDHEGAPLRSPSLRRYFESVVRHGHFGVPGSAFSYSNTGYAVAAYAIEVITGQSWWDSLESYVVRPAGLDLAFVEDPRIGRAPGATVSGHAVDAQTGRTEPVDFYCEGTLAAAGGIAGSATDLVRFGRAFLGEGHEALDADIADPEALAAMGRAVPAADPFGLAAGWGAGWGLYPGGDALWLGHDGTLDGGSCNVRVDPASGTVLAFTTNSTTGLAAWLDLVGELDRLGLSVGHYEQPAPADRPYDEAAALAGEFVNGELAIRVSHEGPGGGTLRLDADNGVSGVLTVGADLVFSVRAADQGDVLFSGRFLSSAQGRPADLMQYNGRTLRRAEVPSRQAA</sequence>
<dbReference type="STRING" id="1306406.J116_005220"/>